<sequence>MLEVSTLRSPKADQRAGAVGGGHHHVGFAAPSADDEDAFIVDDSLLEYIDFSCCDVPFFHADDGDILPDLEVDPTELLAEFASSPDEPQRPTASPAEPAAAKEDVKEDGTAAGDESTQQGKKDVDEERSLMEEKDDAKNGGDEVDLSAVTTDDSSAAGCDGERCN</sequence>
<accession>A0A6G1DZ08</accession>
<organism evidence="2 3">
    <name type="scientific">Oryza meyeriana var. granulata</name>
    <dbReference type="NCBI Taxonomy" id="110450"/>
    <lineage>
        <taxon>Eukaryota</taxon>
        <taxon>Viridiplantae</taxon>
        <taxon>Streptophyta</taxon>
        <taxon>Embryophyta</taxon>
        <taxon>Tracheophyta</taxon>
        <taxon>Spermatophyta</taxon>
        <taxon>Magnoliopsida</taxon>
        <taxon>Liliopsida</taxon>
        <taxon>Poales</taxon>
        <taxon>Poaceae</taxon>
        <taxon>BOP clade</taxon>
        <taxon>Oryzoideae</taxon>
        <taxon>Oryzeae</taxon>
        <taxon>Oryzinae</taxon>
        <taxon>Oryza</taxon>
        <taxon>Oryza meyeriana</taxon>
    </lineage>
</organism>
<feature type="region of interest" description="Disordered" evidence="1">
    <location>
        <begin position="1"/>
        <end position="30"/>
    </location>
</feature>
<dbReference type="Proteomes" id="UP000479710">
    <property type="component" value="Unassembled WGS sequence"/>
</dbReference>
<comment type="caution">
    <text evidence="2">The sequence shown here is derived from an EMBL/GenBank/DDBJ whole genome shotgun (WGS) entry which is preliminary data.</text>
</comment>
<name>A0A6G1DZ08_9ORYZ</name>
<dbReference type="AlphaFoldDB" id="A0A6G1DZ08"/>
<feature type="region of interest" description="Disordered" evidence="1">
    <location>
        <begin position="79"/>
        <end position="165"/>
    </location>
</feature>
<feature type="compositionally biased region" description="Basic and acidic residues" evidence="1">
    <location>
        <begin position="100"/>
        <end position="109"/>
    </location>
</feature>
<evidence type="ECO:0000313" key="2">
    <source>
        <dbReference type="EMBL" id="KAF0917586.1"/>
    </source>
</evidence>
<reference evidence="2 3" key="1">
    <citation type="submission" date="2019-11" db="EMBL/GenBank/DDBJ databases">
        <title>Whole genome sequence of Oryza granulata.</title>
        <authorList>
            <person name="Li W."/>
        </authorList>
    </citation>
    <scope>NUCLEOTIDE SEQUENCE [LARGE SCALE GENOMIC DNA]</scope>
    <source>
        <strain evidence="3">cv. Menghai</strain>
        <tissue evidence="2">Leaf</tissue>
    </source>
</reference>
<keyword evidence="3" id="KW-1185">Reference proteome</keyword>
<protein>
    <submittedName>
        <fullName evidence="2">Uncharacterized protein</fullName>
    </submittedName>
</protein>
<evidence type="ECO:0000256" key="1">
    <source>
        <dbReference type="SAM" id="MobiDB-lite"/>
    </source>
</evidence>
<dbReference type="EMBL" id="SPHZ02000005">
    <property type="protein sequence ID" value="KAF0917586.1"/>
    <property type="molecule type" value="Genomic_DNA"/>
</dbReference>
<proteinExistence type="predicted"/>
<evidence type="ECO:0000313" key="3">
    <source>
        <dbReference type="Proteomes" id="UP000479710"/>
    </source>
</evidence>
<gene>
    <name evidence="2" type="ORF">E2562_020957</name>
</gene>
<feature type="compositionally biased region" description="Basic and acidic residues" evidence="1">
    <location>
        <begin position="120"/>
        <end position="141"/>
    </location>
</feature>
<dbReference type="OrthoDB" id="60033at2759"/>